<dbReference type="PRINTS" id="PR00035">
    <property type="entry name" value="HTHGNTR"/>
</dbReference>
<dbReference type="EMBL" id="JBEPSH010000002">
    <property type="protein sequence ID" value="MET4576146.1"/>
    <property type="molecule type" value="Genomic_DNA"/>
</dbReference>
<dbReference type="Gene3D" id="1.10.10.10">
    <property type="entry name" value="Winged helix-like DNA-binding domain superfamily/Winged helix DNA-binding domain"/>
    <property type="match status" value="1"/>
</dbReference>
<proteinExistence type="predicted"/>
<dbReference type="PANTHER" id="PTHR43537:SF41">
    <property type="entry name" value="TRANSCRIPTIONAL REGULATORY PROTEIN"/>
    <property type="match status" value="1"/>
</dbReference>
<accession>A0ABV2Q531</accession>
<dbReference type="SUPFAM" id="SSF46785">
    <property type="entry name" value="Winged helix' DNA-binding domain"/>
    <property type="match status" value="1"/>
</dbReference>
<dbReference type="InterPro" id="IPR000524">
    <property type="entry name" value="Tscrpt_reg_HTH_GntR"/>
</dbReference>
<keyword evidence="1" id="KW-0805">Transcription regulation</keyword>
<dbReference type="InterPro" id="IPR036390">
    <property type="entry name" value="WH_DNA-bd_sf"/>
</dbReference>
<dbReference type="PANTHER" id="PTHR43537">
    <property type="entry name" value="TRANSCRIPTIONAL REGULATOR, GNTR FAMILY"/>
    <property type="match status" value="1"/>
</dbReference>
<sequence length="249" mass="28108">MAYSYDLMAYPANIQPSHDVERPPSSPGRLVRKTTVELVLDDLRSRILSGALPPGVPLRQEALAEELGVSRIPVREAIRILSAEGLIDVLPHKGAFVSMLSTEEVREFFDIRQRLEPWLLYEAVANISDEELRRAEAQVEAMDHANVDDWGALNWGLHELLYAPAGRPAALSIVRGLHEKSERYFRFQAVNAPVREQAHREHQQLIDLCRHGQAEQARRVLEEHIATAGDEILGIVTRILDDKSKRHNA</sequence>
<comment type="caution">
    <text evidence="5">The sequence shown here is derived from an EMBL/GenBank/DDBJ whole genome shotgun (WGS) entry which is preliminary data.</text>
</comment>
<dbReference type="InterPro" id="IPR011711">
    <property type="entry name" value="GntR_C"/>
</dbReference>
<dbReference type="GO" id="GO:0003677">
    <property type="term" value="F:DNA binding"/>
    <property type="evidence" value="ECO:0007669"/>
    <property type="project" value="UniProtKB-KW"/>
</dbReference>
<dbReference type="SMART" id="SM00895">
    <property type="entry name" value="FCD"/>
    <property type="match status" value="1"/>
</dbReference>
<name>A0ABV2Q531_9BURK</name>
<dbReference type="InterPro" id="IPR036388">
    <property type="entry name" value="WH-like_DNA-bd_sf"/>
</dbReference>
<dbReference type="InterPro" id="IPR008920">
    <property type="entry name" value="TF_FadR/GntR_C"/>
</dbReference>
<protein>
    <submittedName>
        <fullName evidence="5">DNA-binding GntR family transcriptional regulator</fullName>
    </submittedName>
</protein>
<dbReference type="CDD" id="cd07377">
    <property type="entry name" value="WHTH_GntR"/>
    <property type="match status" value="1"/>
</dbReference>
<reference evidence="5 6" key="1">
    <citation type="submission" date="2024-06" db="EMBL/GenBank/DDBJ databases">
        <title>Sorghum-associated microbial communities from plants grown in Nebraska, USA.</title>
        <authorList>
            <person name="Schachtman D."/>
        </authorList>
    </citation>
    <scope>NUCLEOTIDE SEQUENCE [LARGE SCALE GENOMIC DNA]</scope>
    <source>
        <strain evidence="5 6">2709</strain>
    </source>
</reference>
<keyword evidence="2 5" id="KW-0238">DNA-binding</keyword>
<dbReference type="Pfam" id="PF07729">
    <property type="entry name" value="FCD"/>
    <property type="match status" value="1"/>
</dbReference>
<evidence type="ECO:0000259" key="4">
    <source>
        <dbReference type="PROSITE" id="PS50949"/>
    </source>
</evidence>
<dbReference type="Gene3D" id="1.20.120.530">
    <property type="entry name" value="GntR ligand-binding domain-like"/>
    <property type="match status" value="1"/>
</dbReference>
<evidence type="ECO:0000256" key="1">
    <source>
        <dbReference type="ARBA" id="ARBA00023015"/>
    </source>
</evidence>
<feature type="domain" description="HTH gntR-type" evidence="4">
    <location>
        <begin position="33"/>
        <end position="100"/>
    </location>
</feature>
<organism evidence="5 6">
    <name type="scientific">Ottowia thiooxydans</name>
    <dbReference type="NCBI Taxonomy" id="219182"/>
    <lineage>
        <taxon>Bacteria</taxon>
        <taxon>Pseudomonadati</taxon>
        <taxon>Pseudomonadota</taxon>
        <taxon>Betaproteobacteria</taxon>
        <taxon>Burkholderiales</taxon>
        <taxon>Comamonadaceae</taxon>
        <taxon>Ottowia</taxon>
    </lineage>
</organism>
<keyword evidence="3" id="KW-0804">Transcription</keyword>
<evidence type="ECO:0000313" key="6">
    <source>
        <dbReference type="Proteomes" id="UP001549320"/>
    </source>
</evidence>
<dbReference type="SMART" id="SM00345">
    <property type="entry name" value="HTH_GNTR"/>
    <property type="match status" value="1"/>
</dbReference>
<evidence type="ECO:0000256" key="2">
    <source>
        <dbReference type="ARBA" id="ARBA00023125"/>
    </source>
</evidence>
<dbReference type="PROSITE" id="PS50949">
    <property type="entry name" value="HTH_GNTR"/>
    <property type="match status" value="1"/>
</dbReference>
<evidence type="ECO:0000256" key="3">
    <source>
        <dbReference type="ARBA" id="ARBA00023163"/>
    </source>
</evidence>
<keyword evidence="6" id="KW-1185">Reference proteome</keyword>
<gene>
    <name evidence="5" type="ORF">ABIE13_001246</name>
</gene>
<dbReference type="Pfam" id="PF00392">
    <property type="entry name" value="GntR"/>
    <property type="match status" value="1"/>
</dbReference>
<dbReference type="SUPFAM" id="SSF48008">
    <property type="entry name" value="GntR ligand-binding domain-like"/>
    <property type="match status" value="1"/>
</dbReference>
<dbReference type="Proteomes" id="UP001549320">
    <property type="component" value="Unassembled WGS sequence"/>
</dbReference>
<evidence type="ECO:0000313" key="5">
    <source>
        <dbReference type="EMBL" id="MET4576146.1"/>
    </source>
</evidence>